<dbReference type="Proteomes" id="UP000306477">
    <property type="component" value="Unassembled WGS sequence"/>
</dbReference>
<proteinExistence type="predicted"/>
<keyword evidence="1" id="KW-0472">Membrane</keyword>
<protein>
    <submittedName>
        <fullName evidence="2">DUF4257 domain-containing protein</fullName>
    </submittedName>
</protein>
<sequence>MLLHLLLAIFIGGSMGLLGHAKKQGKIEKPRVTKRFIYLGFLEEMIIGTVAAVLVVASSDTESIFRVVFLSILAGYGGERIMQRVEFVRRVERQTELPVETNQEQESNKKNDAI</sequence>
<keyword evidence="3" id="KW-1185">Reference proteome</keyword>
<comment type="caution">
    <text evidence="2">The sequence shown here is derived from an EMBL/GenBank/DDBJ whole genome shotgun (WGS) entry which is preliminary data.</text>
</comment>
<dbReference type="Pfam" id="PF14074">
    <property type="entry name" value="DUF4257"/>
    <property type="match status" value="1"/>
</dbReference>
<dbReference type="STRING" id="1033734.GCA_000285535_01097"/>
<gene>
    <name evidence="2" type="ORF">E1I69_08180</name>
</gene>
<evidence type="ECO:0000256" key="1">
    <source>
        <dbReference type="SAM" id="Phobius"/>
    </source>
</evidence>
<accession>A0A4S3PWD1</accession>
<feature type="transmembrane region" description="Helical" evidence="1">
    <location>
        <begin position="37"/>
        <end position="57"/>
    </location>
</feature>
<dbReference type="InterPro" id="IPR025353">
    <property type="entry name" value="DUF4257"/>
</dbReference>
<evidence type="ECO:0000313" key="2">
    <source>
        <dbReference type="EMBL" id="THE13312.1"/>
    </source>
</evidence>
<name>A0A4S3PWD1_9BACI</name>
<organism evidence="2 3">
    <name type="scientific">Bacillus timonensis</name>
    <dbReference type="NCBI Taxonomy" id="1033734"/>
    <lineage>
        <taxon>Bacteria</taxon>
        <taxon>Bacillati</taxon>
        <taxon>Bacillota</taxon>
        <taxon>Bacilli</taxon>
        <taxon>Bacillales</taxon>
        <taxon>Bacillaceae</taxon>
        <taxon>Bacillus</taxon>
    </lineage>
</organism>
<dbReference type="OrthoDB" id="2898699at2"/>
<dbReference type="AlphaFoldDB" id="A0A4S3PWD1"/>
<keyword evidence="1" id="KW-0812">Transmembrane</keyword>
<dbReference type="EMBL" id="SLUB01000010">
    <property type="protein sequence ID" value="THE13312.1"/>
    <property type="molecule type" value="Genomic_DNA"/>
</dbReference>
<evidence type="ECO:0000313" key="3">
    <source>
        <dbReference type="Proteomes" id="UP000306477"/>
    </source>
</evidence>
<reference evidence="2 3" key="1">
    <citation type="journal article" date="2019" name="Indoor Air">
        <title>Impacts of indoor surface finishes on bacterial viability.</title>
        <authorList>
            <person name="Hu J."/>
            <person name="Maamar S.B."/>
            <person name="Glawe A.J."/>
            <person name="Gottel N."/>
            <person name="Gilbert J.A."/>
            <person name="Hartmann E.M."/>
        </authorList>
    </citation>
    <scope>NUCLEOTIDE SEQUENCE [LARGE SCALE GENOMIC DNA]</scope>
    <source>
        <strain evidence="2 3">AF060A6</strain>
    </source>
</reference>
<keyword evidence="1" id="KW-1133">Transmembrane helix</keyword>
<dbReference type="RefSeq" id="WP_136379123.1">
    <property type="nucleotide sequence ID" value="NZ_SLUB01000010.1"/>
</dbReference>